<dbReference type="InterPro" id="IPR000092">
    <property type="entry name" value="Polyprenyl_synt"/>
</dbReference>
<dbReference type="PANTHER" id="PTHR12001:SF44">
    <property type="entry name" value="GERANYLGERANYL PYROPHOSPHATE SYNTHASE"/>
    <property type="match status" value="1"/>
</dbReference>
<dbReference type="Proteomes" id="UP000226712">
    <property type="component" value="Unassembled WGS sequence"/>
</dbReference>
<comment type="similarity">
    <text evidence="3">Belongs to the FPP/GGPP synthase family.</text>
</comment>
<dbReference type="InterPro" id="IPR033749">
    <property type="entry name" value="Polyprenyl_synt_CS"/>
</dbReference>
<dbReference type="EMBL" id="NZBD01000015">
    <property type="protein sequence ID" value="MAG18280.1"/>
    <property type="molecule type" value="Genomic_DNA"/>
</dbReference>
<dbReference type="PANTHER" id="PTHR12001">
    <property type="entry name" value="GERANYLGERANYL PYROPHOSPHATE SYNTHASE"/>
    <property type="match status" value="1"/>
</dbReference>
<dbReference type="AlphaFoldDB" id="A0A2D6LQ25"/>
<dbReference type="PROSITE" id="PS00723">
    <property type="entry name" value="POLYPRENYL_SYNTHASE_1"/>
    <property type="match status" value="1"/>
</dbReference>
<protein>
    <submittedName>
        <fullName evidence="4">Polyprenyl synthetase</fullName>
    </submittedName>
</protein>
<reference evidence="5" key="1">
    <citation type="submission" date="2017-09" db="EMBL/GenBank/DDBJ databases">
        <title>The Reconstruction of 2,631 Draft Metagenome-Assembled Genomes from the Global Oceans.</title>
        <authorList>
            <person name="Tully B.J."/>
            <person name="Graham E.D."/>
            <person name="Heidelberg J.F."/>
        </authorList>
    </citation>
    <scope>NUCLEOTIDE SEQUENCE [LARGE SCALE GENOMIC DNA]</scope>
</reference>
<comment type="caution">
    <text evidence="4">The sequence shown here is derived from an EMBL/GenBank/DDBJ whole genome shotgun (WGS) entry which is preliminary data.</text>
</comment>
<accession>A0A2D6LQ25</accession>
<dbReference type="GO" id="GO:0004659">
    <property type="term" value="F:prenyltransferase activity"/>
    <property type="evidence" value="ECO:0007669"/>
    <property type="project" value="InterPro"/>
</dbReference>
<evidence type="ECO:0000256" key="3">
    <source>
        <dbReference type="RuleBase" id="RU004466"/>
    </source>
</evidence>
<dbReference type="GO" id="GO:0008299">
    <property type="term" value="P:isoprenoid biosynthetic process"/>
    <property type="evidence" value="ECO:0007669"/>
    <property type="project" value="InterPro"/>
</dbReference>
<organism evidence="4 5">
    <name type="scientific">Candidatus Iainarchaeum sp</name>
    <dbReference type="NCBI Taxonomy" id="3101447"/>
    <lineage>
        <taxon>Archaea</taxon>
        <taxon>Candidatus Iainarchaeota</taxon>
        <taxon>Candidatus Iainarchaeia</taxon>
        <taxon>Candidatus Iainarchaeales</taxon>
        <taxon>Candidatus Iainarchaeaceae</taxon>
        <taxon>Candidatus Iainarchaeum</taxon>
    </lineage>
</organism>
<keyword evidence="1" id="KW-0479">Metal-binding</keyword>
<dbReference type="SUPFAM" id="SSF48576">
    <property type="entry name" value="Terpenoid synthases"/>
    <property type="match status" value="1"/>
</dbReference>
<evidence type="ECO:0000313" key="5">
    <source>
        <dbReference type="Proteomes" id="UP000226712"/>
    </source>
</evidence>
<name>A0A2D6LQ25_9ARCH</name>
<keyword evidence="3" id="KW-0808">Transferase</keyword>
<keyword evidence="2" id="KW-0460">Magnesium</keyword>
<proteinExistence type="inferred from homology"/>
<dbReference type="SFLD" id="SFLDG01017">
    <property type="entry name" value="Polyprenyl_Transferase_Like"/>
    <property type="match status" value="1"/>
</dbReference>
<evidence type="ECO:0000256" key="2">
    <source>
        <dbReference type="ARBA" id="ARBA00022842"/>
    </source>
</evidence>
<sequence>MSLEKFLKESAKDIDKELENFFPKKITAEWVTESLGEPEFSFDENSSQKAVVDPVWDFLDRGGKRWRPALMLLACEAVGGNKKDAMPFTVIPELVHNGTIMVDDVEDNSSLRRGKKSTHLIYGVDIAINAGNAMYFLPLVTLINDANISPEQKATIYDLYAKELLKLSFGQAMDIYWHKGHSEVTEQQYLQMTSYKTGSLSRLAVGLGVILGKGSEKQISVLSDFATSLGVAFQIHDDVLNLKPAEEWGKETGDDIQEGKRTIIVIHSFSLIDSNKKDQLTKILDAKENTVAEIKEAISILDGSGSIDYAKKFAKDIVAESWSNLDKALEDSDAKKMLKEFADYAINREI</sequence>
<dbReference type="Gene3D" id="1.10.600.10">
    <property type="entry name" value="Farnesyl Diphosphate Synthase"/>
    <property type="match status" value="1"/>
</dbReference>
<dbReference type="Pfam" id="PF00348">
    <property type="entry name" value="polyprenyl_synt"/>
    <property type="match status" value="1"/>
</dbReference>
<evidence type="ECO:0000313" key="4">
    <source>
        <dbReference type="EMBL" id="MAG18280.1"/>
    </source>
</evidence>
<dbReference type="InterPro" id="IPR008949">
    <property type="entry name" value="Isoprenoid_synthase_dom_sf"/>
</dbReference>
<gene>
    <name evidence="4" type="ORF">CL944_02300</name>
</gene>
<dbReference type="GO" id="GO:0046872">
    <property type="term" value="F:metal ion binding"/>
    <property type="evidence" value="ECO:0007669"/>
    <property type="project" value="UniProtKB-KW"/>
</dbReference>
<evidence type="ECO:0000256" key="1">
    <source>
        <dbReference type="ARBA" id="ARBA00022723"/>
    </source>
</evidence>
<dbReference type="CDD" id="cd00685">
    <property type="entry name" value="Trans_IPPS_HT"/>
    <property type="match status" value="1"/>
</dbReference>
<dbReference type="PROSITE" id="PS00444">
    <property type="entry name" value="POLYPRENYL_SYNTHASE_2"/>
    <property type="match status" value="1"/>
</dbReference>
<dbReference type="SFLD" id="SFLDS00005">
    <property type="entry name" value="Isoprenoid_Synthase_Type_I"/>
    <property type="match status" value="1"/>
</dbReference>